<protein>
    <submittedName>
        <fullName evidence="1">Uncharacterized protein</fullName>
    </submittedName>
</protein>
<reference evidence="1 2" key="1">
    <citation type="submission" date="2020-10" db="EMBL/GenBank/DDBJ databases">
        <authorList>
            <person name="Castelo-Branco R."/>
            <person name="Eusebio N."/>
            <person name="Adriana R."/>
            <person name="Vieira A."/>
            <person name="Brugerolle De Fraissinette N."/>
            <person name="Rezende De Castro R."/>
            <person name="Schneider M.P."/>
            <person name="Vasconcelos V."/>
            <person name="Leao P.N."/>
        </authorList>
    </citation>
    <scope>NUCLEOTIDE SEQUENCE [LARGE SCALE GENOMIC DNA]</scope>
    <source>
        <strain evidence="1 2">LEGE 06226</strain>
    </source>
</reference>
<sequence>MKERYKQGFPIIKEIIQNANDGGATTLDFGIVQGLDQSDNHPLPLLKHLKTIRFFISENSGHLKQQFSVSLDNSLLSRCIYPNNKIENIESKENKLQGKVSLSSENIKISFAGIERVLPAQDFTLLLGQNPNNISQYFWTDLQQSQFWSKRSSINEDGDNESVPDKSIPHCAVVFTQQPLGNKPKARLTLQWSVFLPLASEDNHLQQEEAEQEAHEEIDCNGDKNYTLFLHGYFFSIFKWQKLFC</sequence>
<keyword evidence="2" id="KW-1185">Reference proteome</keyword>
<evidence type="ECO:0000313" key="2">
    <source>
        <dbReference type="Proteomes" id="UP000640725"/>
    </source>
</evidence>
<proteinExistence type="predicted"/>
<evidence type="ECO:0000313" key="1">
    <source>
        <dbReference type="EMBL" id="MBE9144280.1"/>
    </source>
</evidence>
<accession>A0ABR9UCT4</accession>
<name>A0ABR9UCT4_9CYAN</name>
<dbReference type="RefSeq" id="WP_193869791.1">
    <property type="nucleotide sequence ID" value="NZ_JADEWU010000029.1"/>
</dbReference>
<dbReference type="Proteomes" id="UP000640725">
    <property type="component" value="Unassembled WGS sequence"/>
</dbReference>
<organism evidence="1 2">
    <name type="scientific">Planktothrix mougeotii LEGE 06226</name>
    <dbReference type="NCBI Taxonomy" id="1828728"/>
    <lineage>
        <taxon>Bacteria</taxon>
        <taxon>Bacillati</taxon>
        <taxon>Cyanobacteriota</taxon>
        <taxon>Cyanophyceae</taxon>
        <taxon>Oscillatoriophycideae</taxon>
        <taxon>Oscillatoriales</taxon>
        <taxon>Microcoleaceae</taxon>
        <taxon>Planktothrix</taxon>
    </lineage>
</organism>
<comment type="caution">
    <text evidence="1">The sequence shown here is derived from an EMBL/GenBank/DDBJ whole genome shotgun (WGS) entry which is preliminary data.</text>
</comment>
<gene>
    <name evidence="1" type="ORF">IQ236_13780</name>
</gene>
<dbReference type="EMBL" id="JADEWU010000029">
    <property type="protein sequence ID" value="MBE9144280.1"/>
    <property type="molecule type" value="Genomic_DNA"/>
</dbReference>